<evidence type="ECO:0000256" key="3">
    <source>
        <dbReference type="ARBA" id="ARBA00010091"/>
    </source>
</evidence>
<evidence type="ECO:0000256" key="5">
    <source>
        <dbReference type="ARBA" id="ARBA00022794"/>
    </source>
</evidence>
<evidence type="ECO:0000256" key="8">
    <source>
        <dbReference type="SAM" id="MobiDB-lite"/>
    </source>
</evidence>
<keyword evidence="4" id="KW-0963">Cytoplasm</keyword>
<evidence type="ECO:0000256" key="7">
    <source>
        <dbReference type="ARBA" id="ARBA00023273"/>
    </source>
</evidence>
<sequence>MPYGADDPRQVLTILNSLGFVGITAEQLKSFMKDLKLHRKIKESQREQWREETKNKIVLKQRQALAELVNPNSNDNSRHDTNADDSSVVKIKIKCVAESDTNDEIENNEKCPRVYRKKKLSSPLKKQEKKEIDLPVCNKKERIVDHEKNSEIVKKTEIAKIIPKRTVSAPELSENISRSRSRSKSVTSDATTRRNQSRSSTRSQSKSFIRPWQLHPEIHRLPHNVRSDPVLLYQQYQKGWKQKLLPGENRHAEIRWAVREKMLGTNPTPRPILKKSCSSLSVKKSDRFY</sequence>
<dbReference type="PANTHER" id="PTHR34174:SF1">
    <property type="entry name" value="CENTRIOLAR AND CILIOGENESIS-ASSOCIATED PROTEIN HYLS1"/>
    <property type="match status" value="1"/>
</dbReference>
<dbReference type="AlphaFoldDB" id="A0AA39F1K4"/>
<reference evidence="10" key="1">
    <citation type="journal article" date="2023" name="bioRxiv">
        <title>Scaffold-level genome assemblies of two parasitoid biocontrol wasps reveal the parthenogenesis mechanism and an associated novel virus.</title>
        <authorList>
            <person name="Inwood S."/>
            <person name="Skelly J."/>
            <person name="Guhlin J."/>
            <person name="Harrop T."/>
            <person name="Goldson S."/>
            <person name="Dearden P."/>
        </authorList>
    </citation>
    <scope>NUCLEOTIDE SEQUENCE</scope>
    <source>
        <strain evidence="10">Irish</strain>
        <tissue evidence="10">Whole body</tissue>
    </source>
</reference>
<comment type="similarity">
    <text evidence="3">Belongs to the HYLS1 family.</text>
</comment>
<feature type="region of interest" description="Disordered" evidence="8">
    <location>
        <begin position="168"/>
        <end position="208"/>
    </location>
</feature>
<evidence type="ECO:0000256" key="6">
    <source>
        <dbReference type="ARBA" id="ARBA00023212"/>
    </source>
</evidence>
<keyword evidence="7" id="KW-0966">Cell projection</keyword>
<dbReference type="PANTHER" id="PTHR34174">
    <property type="entry name" value="HYDROLETHALUS SYNDROME PROTEIN 1"/>
    <property type="match status" value="1"/>
</dbReference>
<protein>
    <recommendedName>
        <fullName evidence="9">Centriolar and ciliogenesis-associated protein HYLS1 C-terminal domain-containing protein</fullName>
    </recommendedName>
</protein>
<comment type="caution">
    <text evidence="10">The sequence shown here is derived from an EMBL/GenBank/DDBJ whole genome shotgun (WGS) entry which is preliminary data.</text>
</comment>
<gene>
    <name evidence="10" type="ORF">PV328_007930</name>
</gene>
<feature type="domain" description="Centriolar and ciliogenesis-associated protein HYLS1 C-terminal" evidence="9">
    <location>
        <begin position="225"/>
        <end position="271"/>
    </location>
</feature>
<organism evidence="10 11">
    <name type="scientific">Microctonus aethiopoides</name>
    <dbReference type="NCBI Taxonomy" id="144406"/>
    <lineage>
        <taxon>Eukaryota</taxon>
        <taxon>Metazoa</taxon>
        <taxon>Ecdysozoa</taxon>
        <taxon>Arthropoda</taxon>
        <taxon>Hexapoda</taxon>
        <taxon>Insecta</taxon>
        <taxon>Pterygota</taxon>
        <taxon>Neoptera</taxon>
        <taxon>Endopterygota</taxon>
        <taxon>Hymenoptera</taxon>
        <taxon>Apocrita</taxon>
        <taxon>Ichneumonoidea</taxon>
        <taxon>Braconidae</taxon>
        <taxon>Euphorinae</taxon>
        <taxon>Microctonus</taxon>
    </lineage>
</organism>
<dbReference type="InterPro" id="IPR052319">
    <property type="entry name" value="Centriolar_ciliogenesis_assoc"/>
</dbReference>
<reference evidence="10" key="2">
    <citation type="submission" date="2023-03" db="EMBL/GenBank/DDBJ databases">
        <authorList>
            <person name="Inwood S.N."/>
            <person name="Skelly J.G."/>
            <person name="Guhlin J."/>
            <person name="Harrop T.W.R."/>
            <person name="Goldson S.G."/>
            <person name="Dearden P.K."/>
        </authorList>
    </citation>
    <scope>NUCLEOTIDE SEQUENCE</scope>
    <source>
        <strain evidence="10">Irish</strain>
        <tissue evidence="10">Whole body</tissue>
    </source>
</reference>
<dbReference type="GO" id="GO:0005814">
    <property type="term" value="C:centriole"/>
    <property type="evidence" value="ECO:0007669"/>
    <property type="project" value="UniProtKB-SubCell"/>
</dbReference>
<keyword evidence="11" id="KW-1185">Reference proteome</keyword>
<dbReference type="Pfam" id="PF15311">
    <property type="entry name" value="HYLS1_C"/>
    <property type="match status" value="1"/>
</dbReference>
<name>A0AA39F1K4_9HYME</name>
<dbReference type="GO" id="GO:0060271">
    <property type="term" value="P:cilium assembly"/>
    <property type="evidence" value="ECO:0007669"/>
    <property type="project" value="TreeGrafter"/>
</dbReference>
<feature type="compositionally biased region" description="Low complexity" evidence="8">
    <location>
        <begin position="193"/>
        <end position="207"/>
    </location>
</feature>
<dbReference type="Proteomes" id="UP001168990">
    <property type="component" value="Unassembled WGS sequence"/>
</dbReference>
<evidence type="ECO:0000313" key="10">
    <source>
        <dbReference type="EMBL" id="KAK0160528.1"/>
    </source>
</evidence>
<keyword evidence="6" id="KW-0206">Cytoskeleton</keyword>
<dbReference type="GO" id="GO:0097730">
    <property type="term" value="C:non-motile cilium"/>
    <property type="evidence" value="ECO:0007669"/>
    <property type="project" value="TreeGrafter"/>
</dbReference>
<keyword evidence="5" id="KW-0970">Cilium biogenesis/degradation</keyword>
<proteinExistence type="inferred from homology"/>
<evidence type="ECO:0000256" key="4">
    <source>
        <dbReference type="ARBA" id="ARBA00022490"/>
    </source>
</evidence>
<evidence type="ECO:0000259" key="9">
    <source>
        <dbReference type="Pfam" id="PF15311"/>
    </source>
</evidence>
<evidence type="ECO:0000256" key="2">
    <source>
        <dbReference type="ARBA" id="ARBA00004138"/>
    </source>
</evidence>
<accession>A0AA39F1K4</accession>
<comment type="subcellular location">
    <subcellularLocation>
        <location evidence="2">Cell projection</location>
        <location evidence="2">Cilium</location>
    </subcellularLocation>
    <subcellularLocation>
        <location evidence="1">Cytoplasm</location>
        <location evidence="1">Cytoskeleton</location>
        <location evidence="1">Microtubule organizing center</location>
        <location evidence="1">Centrosome</location>
        <location evidence="1">Centriole</location>
    </subcellularLocation>
</comment>
<evidence type="ECO:0000313" key="11">
    <source>
        <dbReference type="Proteomes" id="UP001168990"/>
    </source>
</evidence>
<dbReference type="InterPro" id="IPR027918">
    <property type="entry name" value="HYLS1_C_dom"/>
</dbReference>
<evidence type="ECO:0000256" key="1">
    <source>
        <dbReference type="ARBA" id="ARBA00004114"/>
    </source>
</evidence>
<dbReference type="EMBL" id="JAQQBS010001423">
    <property type="protein sequence ID" value="KAK0160528.1"/>
    <property type="molecule type" value="Genomic_DNA"/>
</dbReference>